<dbReference type="InterPro" id="IPR027417">
    <property type="entry name" value="P-loop_NTPase"/>
</dbReference>
<dbReference type="AlphaFoldDB" id="A0A3B1DPR2"/>
<sequence>MRALITGQVGMDKKPYLNAAREFAGQQGEAFEVYNIGNLMYAEAPEIRPGKILDLPISRLNNLRRAAFKDVIAESVGQENILVNTHATFRWRHGLFAAFDYDQIDRLGIDTFICLVDNIEVVHHRLHADHEIDATLKDCMVWREEEILATELMAKAVEGSRFFILSRGRHEETIRTLFRLICRPDMKIVYPSFPMSHVMDMPEVLAEIDQFRDALAEHFITFDPGDVDEKLLLDRAIAAAKDGHIDGMLDVTPHTFGGAKAGAEPIKVRVREVLDIAGDIDGQIYMRDFKLIDQSDMIVSYVPELPGGVPGLSSGVERELQHAFEHTKEVYIVWKPAKTPSPFITETATKVFASVDEALKYFEAEGMFGETNLFGQ</sequence>
<dbReference type="Pfam" id="PF13207">
    <property type="entry name" value="AAA_17"/>
    <property type="match status" value="1"/>
</dbReference>
<name>A0A3B1DPR2_9ZZZZ</name>
<evidence type="ECO:0000313" key="1">
    <source>
        <dbReference type="EMBL" id="VAX38114.1"/>
    </source>
</evidence>
<protein>
    <recommendedName>
        <fullName evidence="2">AAA family ATPase</fullName>
    </recommendedName>
</protein>
<proteinExistence type="predicted"/>
<evidence type="ECO:0008006" key="2">
    <source>
        <dbReference type="Google" id="ProtNLM"/>
    </source>
</evidence>
<dbReference type="Gene3D" id="3.40.50.450">
    <property type="match status" value="1"/>
</dbReference>
<organism evidence="1">
    <name type="scientific">hydrothermal vent metagenome</name>
    <dbReference type="NCBI Taxonomy" id="652676"/>
    <lineage>
        <taxon>unclassified sequences</taxon>
        <taxon>metagenomes</taxon>
        <taxon>ecological metagenomes</taxon>
    </lineage>
</organism>
<dbReference type="EMBL" id="UOGK01000126">
    <property type="protein sequence ID" value="VAX38114.1"/>
    <property type="molecule type" value="Genomic_DNA"/>
</dbReference>
<reference evidence="1" key="1">
    <citation type="submission" date="2018-06" db="EMBL/GenBank/DDBJ databases">
        <authorList>
            <person name="Zhirakovskaya E."/>
        </authorList>
    </citation>
    <scope>NUCLEOTIDE SEQUENCE</scope>
</reference>
<gene>
    <name evidence="1" type="ORF">MNBD_PLANCTO03-2101</name>
</gene>
<accession>A0A3B1DPR2</accession>
<dbReference type="Gene3D" id="3.40.50.300">
    <property type="entry name" value="P-loop containing nucleotide triphosphate hydrolases"/>
    <property type="match status" value="1"/>
</dbReference>